<dbReference type="VEuPathDB" id="VectorBase:ISCI002827"/>
<evidence type="ECO:0000256" key="1">
    <source>
        <dbReference type="ARBA" id="ARBA00004123"/>
    </source>
</evidence>
<dbReference type="PANTHER" id="PTHR13495">
    <property type="entry name" value="NEFA-INTERACTING NUCLEAR PROTEIN NIP30"/>
    <property type="match status" value="1"/>
</dbReference>
<keyword evidence="6" id="KW-1185">Reference proteome</keyword>
<proteinExistence type="evidence at protein level"/>
<evidence type="ECO:0000313" key="5">
    <source>
        <dbReference type="EnsemblMetazoa" id="ISCW002827-PA"/>
    </source>
</evidence>
<dbReference type="VEuPathDB" id="VectorBase:ISCP_004965"/>
<dbReference type="InterPro" id="IPR019331">
    <property type="entry name" value="FAM192A/Fyv6_N"/>
</dbReference>
<dbReference type="EnsemblMetazoa" id="ISCW002827-RA">
    <property type="protein sequence ID" value="ISCW002827-PA"/>
    <property type="gene ID" value="ISCW002827"/>
</dbReference>
<dbReference type="HOGENOM" id="CLU_081950_1_0_1"/>
<dbReference type="PaxDb" id="6945-B7PAL7"/>
<evidence type="ECO:0000313" key="4">
    <source>
        <dbReference type="EMBL" id="EEC03639.1"/>
    </source>
</evidence>
<evidence type="ECO:0000256" key="2">
    <source>
        <dbReference type="ARBA" id="ARBA00023242"/>
    </source>
</evidence>
<dbReference type="EMBL" id="ABJB010657972">
    <property type="status" value="NOT_ANNOTATED_CDS"/>
    <property type="molecule type" value="Genomic_DNA"/>
</dbReference>
<sequence>MIRGLDDDEVTFLEYVDVQKQKAESQRLKEDMQELEEYRISFWERKRGRQTPRRTWLHFSRGVGARDDVDCSPPFAGQAPCNGGKALGDPCGGDAPAQQTVVHAPTALSCLGVLPGLGVYTDSSDSENSSFSDDTDLDLDLIGRRRVQHEVDHSPKPN</sequence>
<evidence type="ECO:0000259" key="3">
    <source>
        <dbReference type="Pfam" id="PF10187"/>
    </source>
</evidence>
<dbReference type="EMBL" id="DS672110">
    <property type="protein sequence ID" value="EEC03639.1"/>
    <property type="molecule type" value="Genomic_DNA"/>
</dbReference>
<keyword evidence="2" id="KW-0539">Nucleus</keyword>
<dbReference type="OrthoDB" id="75807at2759"/>
<protein>
    <submittedName>
        <fullName evidence="4 5">NEFA-interacting nuclear protein NIP30, putative</fullName>
    </submittedName>
</protein>
<dbReference type="InterPro" id="IPR039845">
    <property type="entry name" value="FAM192A"/>
</dbReference>
<dbReference type="FunCoup" id="B7PAL7">
    <property type="interactions" value="1433"/>
</dbReference>
<dbReference type="InParanoid" id="B7PAL7"/>
<gene>
    <name evidence="4" type="ORF">IscW_ISCW002827</name>
</gene>
<dbReference type="STRING" id="6945.B7PAL7"/>
<dbReference type="Proteomes" id="UP000001555">
    <property type="component" value="Unassembled WGS sequence"/>
</dbReference>
<name>B7PAL7_IXOSC</name>
<feature type="domain" description="FAM192A/Fyv6 N-terminal" evidence="3">
    <location>
        <begin position="1"/>
        <end position="39"/>
    </location>
</feature>
<dbReference type="PANTHER" id="PTHR13495:SF0">
    <property type="entry name" value="PSME3-INTERACTING PROTEIN"/>
    <property type="match status" value="1"/>
</dbReference>
<evidence type="ECO:0000313" key="6">
    <source>
        <dbReference type="Proteomes" id="UP000001555"/>
    </source>
</evidence>
<accession>B7PAL7</accession>
<organism>
    <name type="scientific">Ixodes scapularis</name>
    <name type="common">Black-legged tick</name>
    <name type="synonym">Deer tick</name>
    <dbReference type="NCBI Taxonomy" id="6945"/>
    <lineage>
        <taxon>Eukaryota</taxon>
        <taxon>Metazoa</taxon>
        <taxon>Ecdysozoa</taxon>
        <taxon>Arthropoda</taxon>
        <taxon>Chelicerata</taxon>
        <taxon>Arachnida</taxon>
        <taxon>Acari</taxon>
        <taxon>Parasitiformes</taxon>
        <taxon>Ixodida</taxon>
        <taxon>Ixodoidea</taxon>
        <taxon>Ixodidae</taxon>
        <taxon>Ixodinae</taxon>
        <taxon>Ixodes</taxon>
    </lineage>
</organism>
<evidence type="ECO:0007829" key="7">
    <source>
        <dbReference type="PeptideAtlas" id="B7PAL7"/>
    </source>
</evidence>
<dbReference type="AlphaFoldDB" id="B7PAL7"/>
<comment type="subcellular location">
    <subcellularLocation>
        <location evidence="1">Nucleus</location>
    </subcellularLocation>
</comment>
<dbReference type="GO" id="GO:0005634">
    <property type="term" value="C:nucleus"/>
    <property type="evidence" value="ECO:0007669"/>
    <property type="project" value="UniProtKB-SubCell"/>
</dbReference>
<dbReference type="EMBL" id="ABJB010809523">
    <property type="status" value="NOT_ANNOTATED_CDS"/>
    <property type="molecule type" value="Genomic_DNA"/>
</dbReference>
<reference evidence="4 6" key="1">
    <citation type="submission" date="2008-03" db="EMBL/GenBank/DDBJ databases">
        <title>Annotation of Ixodes scapularis.</title>
        <authorList>
            <consortium name="Ixodes scapularis Genome Project Consortium"/>
            <person name="Caler E."/>
            <person name="Hannick L.I."/>
            <person name="Bidwell S."/>
            <person name="Joardar V."/>
            <person name="Thiagarajan M."/>
            <person name="Amedeo P."/>
            <person name="Galinsky K.J."/>
            <person name="Schobel S."/>
            <person name="Inman J."/>
            <person name="Hostetler J."/>
            <person name="Miller J."/>
            <person name="Hammond M."/>
            <person name="Megy K."/>
            <person name="Lawson D."/>
            <person name="Kodira C."/>
            <person name="Sutton G."/>
            <person name="Meyer J."/>
            <person name="Hill C.A."/>
            <person name="Birren B."/>
            <person name="Nene V."/>
            <person name="Collins F."/>
            <person name="Alarcon-Chaidez F."/>
            <person name="Wikel S."/>
            <person name="Strausberg R."/>
        </authorList>
    </citation>
    <scope>NUCLEOTIDE SEQUENCE [LARGE SCALE GENOMIC DNA]</scope>
    <source>
        <strain evidence="6">Wikel</strain>
        <strain evidence="4">Wikel colony</strain>
    </source>
</reference>
<dbReference type="Pfam" id="PF10187">
    <property type="entry name" value="FAM192A_Fyv6_N"/>
    <property type="match status" value="1"/>
</dbReference>
<dbReference type="VEuPathDB" id="VectorBase:ISCW002827"/>
<reference evidence="5" key="2">
    <citation type="submission" date="2020-05" db="UniProtKB">
        <authorList>
            <consortium name="EnsemblMetazoa"/>
        </authorList>
    </citation>
    <scope>IDENTIFICATION</scope>
    <source>
        <strain evidence="5">wikel</strain>
    </source>
</reference>
<keyword evidence="7" id="KW-1267">Proteomics identification</keyword>